<comment type="subcellular location">
    <subcellularLocation>
        <location evidence="2">Endoplasmic reticulum membrane</location>
        <topology evidence="2">Multi-pass membrane protein</topology>
    </subcellularLocation>
</comment>
<feature type="compositionally biased region" description="Low complexity" evidence="16">
    <location>
        <begin position="213"/>
        <end position="225"/>
    </location>
</feature>
<keyword evidence="8" id="KW-0479">Metal-binding</keyword>
<dbReference type="InterPro" id="IPR057992">
    <property type="entry name" value="TPR_SYVN1_N"/>
</dbReference>
<dbReference type="Pfam" id="PF25563">
    <property type="entry name" value="TPR_SYVN1_N"/>
    <property type="match status" value="1"/>
</dbReference>
<keyword evidence="20" id="KW-1185">Reference proteome</keyword>
<keyword evidence="13 17" id="KW-1133">Transmembrane helix</keyword>
<dbReference type="SUPFAM" id="SSF57850">
    <property type="entry name" value="RING/U-box"/>
    <property type="match status" value="1"/>
</dbReference>
<sequence>IILTVIKYILHTIEIRTGEQWENKGVFMLYSDLILGFIRVVLYMLFMIVMMKIHTFPLFSIRPMFIAMRAFRKSCNDVIESRRAINNLNTMYPDLTADELVNVADTTCIICREEMQVQQSIKRLGCQHIFHKNCLRSWFQRQQACPICRTTVLRSRVPGTPNAPAAAAPAAAAAAAPPPPPQQQQQTQAPNAGASSTRTTPPSSSTMPPPPSTSTSPMFNFPPFNPTTAQNASSVMMSQMPFNSFPMVLPPFGKLLLQHR</sequence>
<dbReference type="GO" id="GO:0008270">
    <property type="term" value="F:zinc ion binding"/>
    <property type="evidence" value="ECO:0007669"/>
    <property type="project" value="UniProtKB-KW"/>
</dbReference>
<evidence type="ECO:0000256" key="6">
    <source>
        <dbReference type="ARBA" id="ARBA00022679"/>
    </source>
</evidence>
<dbReference type="PROSITE" id="PS50089">
    <property type="entry name" value="ZF_RING_2"/>
    <property type="match status" value="1"/>
</dbReference>
<name>A0A821J2X1_9BILA</name>
<keyword evidence="9 15" id="KW-0863">Zinc-finger</keyword>
<keyword evidence="14 17" id="KW-0472">Membrane</keyword>
<dbReference type="EMBL" id="CAJOBP010035778">
    <property type="protein sequence ID" value="CAF4711631.1"/>
    <property type="molecule type" value="Genomic_DNA"/>
</dbReference>
<evidence type="ECO:0000256" key="11">
    <source>
        <dbReference type="ARBA" id="ARBA00022824"/>
    </source>
</evidence>
<evidence type="ECO:0000256" key="10">
    <source>
        <dbReference type="ARBA" id="ARBA00022786"/>
    </source>
</evidence>
<comment type="catalytic activity">
    <reaction evidence="1">
        <text>S-ubiquitinyl-[E2 ubiquitin-conjugating enzyme]-L-cysteine + [acceptor protein]-L-lysine = [E2 ubiquitin-conjugating enzyme]-L-cysteine + N(6)-ubiquitinyl-[acceptor protein]-L-lysine.</text>
        <dbReference type="EC" id="2.3.2.27"/>
    </reaction>
</comment>
<dbReference type="GO" id="GO:0005789">
    <property type="term" value="C:endoplasmic reticulum membrane"/>
    <property type="evidence" value="ECO:0007669"/>
    <property type="project" value="UniProtKB-SubCell"/>
</dbReference>
<feature type="region of interest" description="Disordered" evidence="16">
    <location>
        <begin position="159"/>
        <end position="225"/>
    </location>
</feature>
<keyword evidence="7 17" id="KW-0812">Transmembrane</keyword>
<dbReference type="CDD" id="cd16479">
    <property type="entry name" value="RING-H2_synoviolin"/>
    <property type="match status" value="1"/>
</dbReference>
<dbReference type="GO" id="GO:0036503">
    <property type="term" value="P:ERAD pathway"/>
    <property type="evidence" value="ECO:0007669"/>
    <property type="project" value="TreeGrafter"/>
</dbReference>
<evidence type="ECO:0000256" key="12">
    <source>
        <dbReference type="ARBA" id="ARBA00022833"/>
    </source>
</evidence>
<protein>
    <recommendedName>
        <fullName evidence="5">RING-type E3 ubiquitin transferase</fullName>
        <ecNumber evidence="5">2.3.2.27</ecNumber>
    </recommendedName>
</protein>
<feature type="domain" description="RING-type" evidence="18">
    <location>
        <begin position="108"/>
        <end position="149"/>
    </location>
</feature>
<dbReference type="EC" id="2.3.2.27" evidence="5"/>
<evidence type="ECO:0000256" key="2">
    <source>
        <dbReference type="ARBA" id="ARBA00004477"/>
    </source>
</evidence>
<evidence type="ECO:0000256" key="5">
    <source>
        <dbReference type="ARBA" id="ARBA00012483"/>
    </source>
</evidence>
<dbReference type="Proteomes" id="UP000663873">
    <property type="component" value="Unassembled WGS sequence"/>
</dbReference>
<dbReference type="AlphaFoldDB" id="A0A821J2X1"/>
<dbReference type="Pfam" id="PF13639">
    <property type="entry name" value="zf-RING_2"/>
    <property type="match status" value="1"/>
</dbReference>
<dbReference type="PANTHER" id="PTHR22763:SF184">
    <property type="entry name" value="E3 UBIQUITIN-PROTEIN LIGASE SYNOVIOLIN"/>
    <property type="match status" value="1"/>
</dbReference>
<evidence type="ECO:0000256" key="4">
    <source>
        <dbReference type="ARBA" id="ARBA00010089"/>
    </source>
</evidence>
<evidence type="ECO:0000256" key="3">
    <source>
        <dbReference type="ARBA" id="ARBA00004906"/>
    </source>
</evidence>
<comment type="similarity">
    <text evidence="4">Belongs to the HRD1 family.</text>
</comment>
<dbReference type="InterPro" id="IPR058051">
    <property type="entry name" value="Znf_RING_synoviolin"/>
</dbReference>
<feature type="non-terminal residue" evidence="19">
    <location>
        <position position="1"/>
    </location>
</feature>
<evidence type="ECO:0000256" key="1">
    <source>
        <dbReference type="ARBA" id="ARBA00000900"/>
    </source>
</evidence>
<dbReference type="GO" id="GO:0061630">
    <property type="term" value="F:ubiquitin protein ligase activity"/>
    <property type="evidence" value="ECO:0007669"/>
    <property type="project" value="UniProtKB-EC"/>
</dbReference>
<evidence type="ECO:0000313" key="20">
    <source>
        <dbReference type="Proteomes" id="UP000663873"/>
    </source>
</evidence>
<feature type="compositionally biased region" description="Low complexity" evidence="16">
    <location>
        <begin position="183"/>
        <end position="206"/>
    </location>
</feature>
<evidence type="ECO:0000256" key="13">
    <source>
        <dbReference type="ARBA" id="ARBA00022989"/>
    </source>
</evidence>
<feature type="compositionally biased region" description="Low complexity" evidence="16">
    <location>
        <begin position="159"/>
        <end position="175"/>
    </location>
</feature>
<evidence type="ECO:0000256" key="16">
    <source>
        <dbReference type="SAM" id="MobiDB-lite"/>
    </source>
</evidence>
<dbReference type="PANTHER" id="PTHR22763">
    <property type="entry name" value="RING ZINC FINGER PROTEIN"/>
    <property type="match status" value="1"/>
</dbReference>
<reference evidence="19" key="1">
    <citation type="submission" date="2021-02" db="EMBL/GenBank/DDBJ databases">
        <authorList>
            <person name="Nowell W R."/>
        </authorList>
    </citation>
    <scope>NUCLEOTIDE SEQUENCE</scope>
</reference>
<gene>
    <name evidence="19" type="ORF">UJA718_LOCUS36772</name>
</gene>
<proteinExistence type="inferred from homology"/>
<keyword evidence="6" id="KW-0808">Transferase</keyword>
<keyword evidence="11" id="KW-0256">Endoplasmic reticulum</keyword>
<dbReference type="Gene3D" id="3.30.40.10">
    <property type="entry name" value="Zinc/RING finger domain, C3HC4 (zinc finger)"/>
    <property type="match status" value="1"/>
</dbReference>
<dbReference type="GO" id="GO:0016567">
    <property type="term" value="P:protein ubiquitination"/>
    <property type="evidence" value="ECO:0007669"/>
    <property type="project" value="UniProtKB-UniPathway"/>
</dbReference>
<feature type="transmembrane region" description="Helical" evidence="17">
    <location>
        <begin position="33"/>
        <end position="59"/>
    </location>
</feature>
<evidence type="ECO:0000256" key="14">
    <source>
        <dbReference type="ARBA" id="ARBA00023136"/>
    </source>
</evidence>
<dbReference type="InterPro" id="IPR013083">
    <property type="entry name" value="Znf_RING/FYVE/PHD"/>
</dbReference>
<accession>A0A821J2X1</accession>
<keyword evidence="12" id="KW-0862">Zinc</keyword>
<dbReference type="GO" id="GO:0043161">
    <property type="term" value="P:proteasome-mediated ubiquitin-dependent protein catabolic process"/>
    <property type="evidence" value="ECO:0007669"/>
    <property type="project" value="TreeGrafter"/>
</dbReference>
<dbReference type="InterPro" id="IPR001841">
    <property type="entry name" value="Znf_RING"/>
</dbReference>
<dbReference type="SMART" id="SM00184">
    <property type="entry name" value="RING"/>
    <property type="match status" value="1"/>
</dbReference>
<dbReference type="InterPro" id="IPR050731">
    <property type="entry name" value="HRD1_E3_ubiq-ligases"/>
</dbReference>
<comment type="pathway">
    <text evidence="3">Protein modification; protein ubiquitination.</text>
</comment>
<comment type="caution">
    <text evidence="19">The sequence shown here is derived from an EMBL/GenBank/DDBJ whole genome shotgun (WGS) entry which is preliminary data.</text>
</comment>
<evidence type="ECO:0000256" key="17">
    <source>
        <dbReference type="SAM" id="Phobius"/>
    </source>
</evidence>
<evidence type="ECO:0000256" key="7">
    <source>
        <dbReference type="ARBA" id="ARBA00022692"/>
    </source>
</evidence>
<evidence type="ECO:0000256" key="15">
    <source>
        <dbReference type="PROSITE-ProRule" id="PRU00175"/>
    </source>
</evidence>
<evidence type="ECO:0000256" key="9">
    <source>
        <dbReference type="ARBA" id="ARBA00022771"/>
    </source>
</evidence>
<evidence type="ECO:0000313" key="19">
    <source>
        <dbReference type="EMBL" id="CAF4711631.1"/>
    </source>
</evidence>
<dbReference type="UniPathway" id="UPA00143"/>
<keyword evidence="10" id="KW-0833">Ubl conjugation pathway</keyword>
<evidence type="ECO:0000256" key="8">
    <source>
        <dbReference type="ARBA" id="ARBA00022723"/>
    </source>
</evidence>
<organism evidence="19 20">
    <name type="scientific">Rotaria socialis</name>
    <dbReference type="NCBI Taxonomy" id="392032"/>
    <lineage>
        <taxon>Eukaryota</taxon>
        <taxon>Metazoa</taxon>
        <taxon>Spiralia</taxon>
        <taxon>Gnathifera</taxon>
        <taxon>Rotifera</taxon>
        <taxon>Eurotatoria</taxon>
        <taxon>Bdelloidea</taxon>
        <taxon>Philodinida</taxon>
        <taxon>Philodinidae</taxon>
        <taxon>Rotaria</taxon>
    </lineage>
</organism>
<evidence type="ECO:0000259" key="18">
    <source>
        <dbReference type="PROSITE" id="PS50089"/>
    </source>
</evidence>